<comment type="similarity">
    <text evidence="9">Belongs to the 'phage' integrase family. XerC subfamily.</text>
</comment>
<feature type="active site" evidence="9">
    <location>
        <position position="266"/>
    </location>
</feature>
<dbReference type="InterPro" id="IPR023009">
    <property type="entry name" value="Tyrosine_recombinase_XerC/XerD"/>
</dbReference>
<dbReference type="InterPro" id="IPR011010">
    <property type="entry name" value="DNA_brk_join_enz"/>
</dbReference>
<dbReference type="InterPro" id="IPR044068">
    <property type="entry name" value="CB"/>
</dbReference>
<organism evidence="12 13">
    <name type="scientific">Paenibacillus shirakamiensis</name>
    <dbReference type="NCBI Taxonomy" id="1265935"/>
    <lineage>
        <taxon>Bacteria</taxon>
        <taxon>Bacillati</taxon>
        <taxon>Bacillota</taxon>
        <taxon>Bacilli</taxon>
        <taxon>Bacillales</taxon>
        <taxon>Paenibacillaceae</taxon>
        <taxon>Paenibacillus</taxon>
    </lineage>
</organism>
<evidence type="ECO:0000313" key="12">
    <source>
        <dbReference type="EMBL" id="MBP1999480.1"/>
    </source>
</evidence>
<comment type="function">
    <text evidence="9">Site-specific tyrosine recombinase, which acts by catalyzing the cutting and rejoining of the recombining DNA molecules. The XerC-XerD complex is essential to convert dimers of the bacterial chromosome into monomers to permit their segregation at cell division. It also contributes to the segregational stability of plasmids.</text>
</comment>
<dbReference type="HAMAP" id="MF_01808">
    <property type="entry name" value="Recomb_XerC_XerD"/>
    <property type="match status" value="1"/>
</dbReference>
<evidence type="ECO:0000256" key="4">
    <source>
        <dbReference type="ARBA" id="ARBA00022829"/>
    </source>
</evidence>
<dbReference type="InterPro" id="IPR004107">
    <property type="entry name" value="Integrase_SAM-like_N"/>
</dbReference>
<dbReference type="PANTHER" id="PTHR30349:SF81">
    <property type="entry name" value="TYROSINE RECOMBINASE XERC"/>
    <property type="match status" value="1"/>
</dbReference>
<dbReference type="CDD" id="cd00798">
    <property type="entry name" value="INT_XerDC_C"/>
    <property type="match status" value="1"/>
</dbReference>
<dbReference type="Pfam" id="PF02899">
    <property type="entry name" value="Phage_int_SAM_1"/>
    <property type="match status" value="1"/>
</dbReference>
<proteinExistence type="inferred from homology"/>
<dbReference type="Pfam" id="PF00589">
    <property type="entry name" value="Phage_integrase"/>
    <property type="match status" value="1"/>
</dbReference>
<protein>
    <recommendedName>
        <fullName evidence="9">Tyrosine recombinase XerC</fullName>
    </recommendedName>
</protein>
<feature type="active site" description="O-(3'-phospho-DNA)-tyrosine intermediate" evidence="9">
    <location>
        <position position="275"/>
    </location>
</feature>
<dbReference type="InterPro" id="IPR050090">
    <property type="entry name" value="Tyrosine_recombinase_XerCD"/>
</dbReference>
<evidence type="ECO:0000259" key="10">
    <source>
        <dbReference type="PROSITE" id="PS51898"/>
    </source>
</evidence>
<sequence length="298" mass="33562">MKEQIASFLDYLRNHKGRSEATLTSYQSDLEKFSENMEQNGCVRVDQITRVQLAAYFNGLFQAGRASASVTRASVSLRSFFRYLAMQRLIAYDPMISVELPKVVKNPPQILSLEEVKRLLSTPDASTSAGLRDQAMLELLYGTGLRVSELIALRVSDVDLFLKFVRPAEDTGKERIVPFGETTRHKLEAYLERGRPELANPESTALFVSRFGDSMSRQAFWKLMKKVAAEANISTEITPHTLRHSFASHLLDSGADLRSVQEMLGHTAPISTQAYLSKSKESLRTVYQHHHPRAKPET</sequence>
<feature type="domain" description="Core-binding (CB)" evidence="11">
    <location>
        <begin position="1"/>
        <end position="85"/>
    </location>
</feature>
<comment type="caution">
    <text evidence="9">Lacks conserved residue(s) required for the propagation of feature annotation.</text>
</comment>
<dbReference type="EMBL" id="JAGGLD010000001">
    <property type="protein sequence ID" value="MBP1999480.1"/>
    <property type="molecule type" value="Genomic_DNA"/>
</dbReference>
<feature type="domain" description="Tyr recombinase" evidence="10">
    <location>
        <begin position="106"/>
        <end position="288"/>
    </location>
</feature>
<dbReference type="InterPro" id="IPR010998">
    <property type="entry name" value="Integrase_recombinase_N"/>
</dbReference>
<evidence type="ECO:0000256" key="7">
    <source>
        <dbReference type="ARBA" id="ARBA00023172"/>
    </source>
</evidence>
<feature type="active site" evidence="9">
    <location>
        <position position="243"/>
    </location>
</feature>
<keyword evidence="3 9" id="KW-0132">Cell division</keyword>
<evidence type="ECO:0000256" key="2">
    <source>
        <dbReference type="ARBA" id="ARBA00022490"/>
    </source>
</evidence>
<comment type="subunit">
    <text evidence="9">Forms a cyclic heterotetrameric complex composed of two molecules of XerC and two molecules of XerD.</text>
</comment>
<dbReference type="Gene3D" id="1.10.150.130">
    <property type="match status" value="1"/>
</dbReference>
<dbReference type="PROSITE" id="PS51898">
    <property type="entry name" value="TYR_RECOMBINASE"/>
    <property type="match status" value="1"/>
</dbReference>
<evidence type="ECO:0000256" key="5">
    <source>
        <dbReference type="ARBA" id="ARBA00022908"/>
    </source>
</evidence>
<keyword evidence="13" id="KW-1185">Reference proteome</keyword>
<name>A0ABS4JEH2_9BACL</name>
<evidence type="ECO:0000256" key="3">
    <source>
        <dbReference type="ARBA" id="ARBA00022618"/>
    </source>
</evidence>
<dbReference type="PANTHER" id="PTHR30349">
    <property type="entry name" value="PHAGE INTEGRASE-RELATED"/>
    <property type="match status" value="1"/>
</dbReference>
<dbReference type="Proteomes" id="UP001519288">
    <property type="component" value="Unassembled WGS sequence"/>
</dbReference>
<dbReference type="PROSITE" id="PS51900">
    <property type="entry name" value="CB"/>
    <property type="match status" value="1"/>
</dbReference>
<feature type="active site" evidence="9">
    <location>
        <position position="240"/>
    </location>
</feature>
<evidence type="ECO:0000259" key="11">
    <source>
        <dbReference type="PROSITE" id="PS51900"/>
    </source>
</evidence>
<dbReference type="InterPro" id="IPR013762">
    <property type="entry name" value="Integrase-like_cat_sf"/>
</dbReference>
<dbReference type="Gene3D" id="1.10.443.10">
    <property type="entry name" value="Intergrase catalytic core"/>
    <property type="match status" value="1"/>
</dbReference>
<dbReference type="RefSeq" id="WP_209858832.1">
    <property type="nucleotide sequence ID" value="NZ_JAGGLD010000001.1"/>
</dbReference>
<evidence type="ECO:0000256" key="1">
    <source>
        <dbReference type="ARBA" id="ARBA00004496"/>
    </source>
</evidence>
<reference evidence="12 13" key="1">
    <citation type="submission" date="2021-03" db="EMBL/GenBank/DDBJ databases">
        <title>Genomic Encyclopedia of Type Strains, Phase IV (KMG-IV): sequencing the most valuable type-strain genomes for metagenomic binning, comparative biology and taxonomic classification.</title>
        <authorList>
            <person name="Goeker M."/>
        </authorList>
    </citation>
    <scope>NUCLEOTIDE SEQUENCE [LARGE SCALE GENOMIC DNA]</scope>
    <source>
        <strain evidence="12 13">DSM 26806</strain>
    </source>
</reference>
<comment type="subcellular location">
    <subcellularLocation>
        <location evidence="1 9">Cytoplasm</location>
    </subcellularLocation>
</comment>
<feature type="active site" evidence="9">
    <location>
        <position position="146"/>
    </location>
</feature>
<dbReference type="NCBIfam" id="NF001399">
    <property type="entry name" value="PRK00283.1"/>
    <property type="match status" value="1"/>
</dbReference>
<keyword evidence="2 9" id="KW-0963">Cytoplasm</keyword>
<keyword evidence="7 9" id="KW-0233">DNA recombination</keyword>
<gene>
    <name evidence="9" type="primary">xerC</name>
    <name evidence="12" type="ORF">J2Z69_000499</name>
</gene>
<evidence type="ECO:0000313" key="13">
    <source>
        <dbReference type="Proteomes" id="UP001519288"/>
    </source>
</evidence>
<dbReference type="SUPFAM" id="SSF56349">
    <property type="entry name" value="DNA breaking-rejoining enzymes"/>
    <property type="match status" value="1"/>
</dbReference>
<evidence type="ECO:0000256" key="6">
    <source>
        <dbReference type="ARBA" id="ARBA00023125"/>
    </source>
</evidence>
<evidence type="ECO:0000256" key="8">
    <source>
        <dbReference type="ARBA" id="ARBA00023306"/>
    </source>
</evidence>
<keyword evidence="5 9" id="KW-0229">DNA integration</keyword>
<accession>A0ABS4JEH2</accession>
<keyword evidence="8 9" id="KW-0131">Cell cycle</keyword>
<comment type="caution">
    <text evidence="12">The sequence shown here is derived from an EMBL/GenBank/DDBJ whole genome shotgun (WGS) entry which is preliminary data.</text>
</comment>
<keyword evidence="4 9" id="KW-0159">Chromosome partition</keyword>
<dbReference type="InterPro" id="IPR002104">
    <property type="entry name" value="Integrase_catalytic"/>
</dbReference>
<evidence type="ECO:0000256" key="9">
    <source>
        <dbReference type="HAMAP-Rule" id="MF_01808"/>
    </source>
</evidence>
<keyword evidence="6 9" id="KW-0238">DNA-binding</keyword>